<proteinExistence type="predicted"/>
<dbReference type="Proteomes" id="UP001218638">
    <property type="component" value="Chromosome"/>
</dbReference>
<organism evidence="1 2">
    <name type="scientific">Synoicihabitans lomoniglobus</name>
    <dbReference type="NCBI Taxonomy" id="2909285"/>
    <lineage>
        <taxon>Bacteria</taxon>
        <taxon>Pseudomonadati</taxon>
        <taxon>Verrucomicrobiota</taxon>
        <taxon>Opitutia</taxon>
        <taxon>Opitutales</taxon>
        <taxon>Opitutaceae</taxon>
        <taxon>Synoicihabitans</taxon>
    </lineage>
</organism>
<name>A0AAF0I4X1_9BACT</name>
<keyword evidence="2" id="KW-1185">Reference proteome</keyword>
<sequence length="132" mass="14908">MKVELFTICDFAADYGGKLNVVGIFDTIFAGQTPFVHPRWCVALKLRFEKMEEGDKKIRLSLVDDDGKSVLEQPIELNINVKLSPDQNQSIANIVLNLDRIQFNSFGEHAVDLAINGRHEGRLSLFTSQRQC</sequence>
<evidence type="ECO:0000313" key="1">
    <source>
        <dbReference type="EMBL" id="WED66720.1"/>
    </source>
</evidence>
<dbReference type="EMBL" id="CP119075">
    <property type="protein sequence ID" value="WED66720.1"/>
    <property type="molecule type" value="Genomic_DNA"/>
</dbReference>
<dbReference type="KEGG" id="slom:PXH66_07640"/>
<dbReference type="Pfam" id="PF22091">
    <property type="entry name" value="DUF6941"/>
    <property type="match status" value="1"/>
</dbReference>
<accession>A0AAF0I4X1</accession>
<evidence type="ECO:0000313" key="2">
    <source>
        <dbReference type="Proteomes" id="UP001218638"/>
    </source>
</evidence>
<reference evidence="1" key="1">
    <citation type="submission" date="2023-03" db="EMBL/GenBank/DDBJ databases">
        <title>Lomoglobus Profundus gen. nov., sp. nov., a novel member of the phylum Verrucomicrobia, isolated from deep-marine sediment of South China Sea.</title>
        <authorList>
            <person name="Ahmad T."/>
            <person name="Ishaq S.E."/>
            <person name="Wang F."/>
        </authorList>
    </citation>
    <scope>NUCLEOTIDE SEQUENCE</scope>
    <source>
        <strain evidence="1">LMO-M01</strain>
    </source>
</reference>
<dbReference type="RefSeq" id="WP_330928882.1">
    <property type="nucleotide sequence ID" value="NZ_CP119075.1"/>
</dbReference>
<dbReference type="InterPro" id="IPR054221">
    <property type="entry name" value="DUF6941"/>
</dbReference>
<dbReference type="AlphaFoldDB" id="A0AAF0I4X1"/>
<protein>
    <submittedName>
        <fullName evidence="1">Uncharacterized protein</fullName>
    </submittedName>
</protein>
<gene>
    <name evidence="1" type="ORF">PXH66_07640</name>
</gene>